<evidence type="ECO:0000313" key="2">
    <source>
        <dbReference type="Proteomes" id="UP000755585"/>
    </source>
</evidence>
<organism evidence="1 2">
    <name type="scientific">Kribbella aluminosa</name>
    <dbReference type="NCBI Taxonomy" id="416017"/>
    <lineage>
        <taxon>Bacteria</taxon>
        <taxon>Bacillati</taxon>
        <taxon>Actinomycetota</taxon>
        <taxon>Actinomycetes</taxon>
        <taxon>Propionibacteriales</taxon>
        <taxon>Kribbellaceae</taxon>
        <taxon>Kribbella</taxon>
    </lineage>
</organism>
<evidence type="ECO:0000313" key="1">
    <source>
        <dbReference type="EMBL" id="MBP2352123.1"/>
    </source>
</evidence>
<accession>A0ABS4UKF0</accession>
<dbReference type="EMBL" id="JAGINT010000001">
    <property type="protein sequence ID" value="MBP2352123.1"/>
    <property type="molecule type" value="Genomic_DNA"/>
</dbReference>
<comment type="caution">
    <text evidence="1">The sequence shown here is derived from an EMBL/GenBank/DDBJ whole genome shotgun (WGS) entry which is preliminary data.</text>
</comment>
<dbReference type="RefSeq" id="WP_209694931.1">
    <property type="nucleotide sequence ID" value="NZ_BAAAVU010000009.1"/>
</dbReference>
<reference evidence="1 2" key="1">
    <citation type="submission" date="2021-03" db="EMBL/GenBank/DDBJ databases">
        <title>Sequencing the genomes of 1000 actinobacteria strains.</title>
        <authorList>
            <person name="Klenk H.-P."/>
        </authorList>
    </citation>
    <scope>NUCLEOTIDE SEQUENCE [LARGE SCALE GENOMIC DNA]</scope>
    <source>
        <strain evidence="1 2">DSM 18824</strain>
    </source>
</reference>
<sequence>MLALTDSDLLREHRAHAVPGLALVELAESSLALAESLARGAILLAAGTYRLREGDAYVDLARIHLALGRTDATIDSGEQALAIH</sequence>
<proteinExistence type="predicted"/>
<protein>
    <recommendedName>
        <fullName evidence="3">Tetratricopeptide repeat protein</fullName>
    </recommendedName>
</protein>
<keyword evidence="2" id="KW-1185">Reference proteome</keyword>
<name>A0ABS4UKF0_9ACTN</name>
<dbReference type="Proteomes" id="UP000755585">
    <property type="component" value="Unassembled WGS sequence"/>
</dbReference>
<evidence type="ECO:0008006" key="3">
    <source>
        <dbReference type="Google" id="ProtNLM"/>
    </source>
</evidence>
<gene>
    <name evidence="1" type="ORF">JOF29_003206</name>
</gene>